<accession>A0A4R0RZK1</accession>
<organism evidence="2 3">
    <name type="scientific">Steccherinum ochraceum</name>
    <dbReference type="NCBI Taxonomy" id="92696"/>
    <lineage>
        <taxon>Eukaryota</taxon>
        <taxon>Fungi</taxon>
        <taxon>Dikarya</taxon>
        <taxon>Basidiomycota</taxon>
        <taxon>Agaricomycotina</taxon>
        <taxon>Agaricomycetes</taxon>
        <taxon>Polyporales</taxon>
        <taxon>Steccherinaceae</taxon>
        <taxon>Steccherinum</taxon>
    </lineage>
</organism>
<name>A0A4R0RZK1_9APHY</name>
<dbReference type="EMBL" id="RWJN01000001">
    <property type="protein sequence ID" value="TCD71939.1"/>
    <property type="molecule type" value="Genomic_DNA"/>
</dbReference>
<dbReference type="Proteomes" id="UP000292702">
    <property type="component" value="Unassembled WGS sequence"/>
</dbReference>
<evidence type="ECO:0000313" key="3">
    <source>
        <dbReference type="Proteomes" id="UP000292702"/>
    </source>
</evidence>
<evidence type="ECO:0000256" key="1">
    <source>
        <dbReference type="SAM" id="MobiDB-lite"/>
    </source>
</evidence>
<sequence length="110" mass="11770">MSLKGLSPSPQPPTGLKPRLALETRRLRLDAEDVSCCSGSAVDRARLSVQSCRELPSKPPLPDVPPPAPTNGVLGRDHLFRSSYRSFGFLGAQAQAEGGEELERGVDETS</sequence>
<reference evidence="2 3" key="1">
    <citation type="submission" date="2018-11" db="EMBL/GenBank/DDBJ databases">
        <title>Genome assembly of Steccherinum ochraceum LE-BIN_3174, the white-rot fungus of the Steccherinaceae family (The Residual Polyporoid clade, Polyporales, Basidiomycota).</title>
        <authorList>
            <person name="Fedorova T.V."/>
            <person name="Glazunova O.A."/>
            <person name="Landesman E.O."/>
            <person name="Moiseenko K.V."/>
            <person name="Psurtseva N.V."/>
            <person name="Savinova O.S."/>
            <person name="Shakhova N.V."/>
            <person name="Tyazhelova T.V."/>
            <person name="Vasina D.V."/>
        </authorList>
    </citation>
    <scope>NUCLEOTIDE SEQUENCE [LARGE SCALE GENOMIC DNA]</scope>
    <source>
        <strain evidence="2 3">LE-BIN_3174</strain>
    </source>
</reference>
<proteinExistence type="predicted"/>
<feature type="region of interest" description="Disordered" evidence="1">
    <location>
        <begin position="54"/>
        <end position="73"/>
    </location>
</feature>
<comment type="caution">
    <text evidence="2">The sequence shown here is derived from an EMBL/GenBank/DDBJ whole genome shotgun (WGS) entry which is preliminary data.</text>
</comment>
<evidence type="ECO:0000313" key="2">
    <source>
        <dbReference type="EMBL" id="TCD71939.1"/>
    </source>
</evidence>
<feature type="compositionally biased region" description="Pro residues" evidence="1">
    <location>
        <begin position="57"/>
        <end position="69"/>
    </location>
</feature>
<dbReference type="AlphaFoldDB" id="A0A4R0RZK1"/>
<gene>
    <name evidence="2" type="ORF">EIP91_000071</name>
</gene>
<protein>
    <submittedName>
        <fullName evidence="2">Uncharacterized protein</fullName>
    </submittedName>
</protein>
<keyword evidence="3" id="KW-1185">Reference proteome</keyword>